<reference evidence="2 3" key="1">
    <citation type="submission" date="2019-01" db="EMBL/GenBank/DDBJ databases">
        <title>Nocardioides guangzhouensis sp. nov., an actinobacterium isolated from soil.</title>
        <authorList>
            <person name="Fu Y."/>
            <person name="Cai Y."/>
            <person name="Lin Z."/>
            <person name="Chen P."/>
        </authorList>
    </citation>
    <scope>NUCLEOTIDE SEQUENCE [LARGE SCALE GENOMIC DNA]</scope>
    <source>
        <strain evidence="2 3">130</strain>
    </source>
</reference>
<comment type="caution">
    <text evidence="2">The sequence shown here is derived from an EMBL/GenBank/DDBJ whole genome shotgun (WGS) entry which is preliminary data.</text>
</comment>
<gene>
    <name evidence="2" type="ORF">EKO23_05545</name>
</gene>
<evidence type="ECO:0000256" key="1">
    <source>
        <dbReference type="SAM" id="MobiDB-lite"/>
    </source>
</evidence>
<evidence type="ECO:0000313" key="2">
    <source>
        <dbReference type="EMBL" id="RYP87502.1"/>
    </source>
</evidence>
<sequence>MVAEIRGRGLDLSDHPFSPTTDDLGGIDVPTLVLSGDASYPGARGRRGARRSNSRARHVVVGRGHVIDPAHEVVLAFVSELGATGWSGQR</sequence>
<dbReference type="RefSeq" id="WP_134714928.1">
    <property type="nucleotide sequence ID" value="NZ_SDKM01000006.1"/>
</dbReference>
<accession>A0A4Q4ZH08</accession>
<proteinExistence type="predicted"/>
<evidence type="ECO:0008006" key="4">
    <source>
        <dbReference type="Google" id="ProtNLM"/>
    </source>
</evidence>
<dbReference type="OrthoDB" id="9785847at2"/>
<name>A0A4Q4ZH08_9ACTN</name>
<keyword evidence="3" id="KW-1185">Reference proteome</keyword>
<organism evidence="2 3">
    <name type="scientific">Nocardioides guangzhouensis</name>
    <dbReference type="NCBI Taxonomy" id="2497878"/>
    <lineage>
        <taxon>Bacteria</taxon>
        <taxon>Bacillati</taxon>
        <taxon>Actinomycetota</taxon>
        <taxon>Actinomycetes</taxon>
        <taxon>Propionibacteriales</taxon>
        <taxon>Nocardioidaceae</taxon>
        <taxon>Nocardioides</taxon>
    </lineage>
</organism>
<dbReference type="EMBL" id="SDKM01000006">
    <property type="protein sequence ID" value="RYP87502.1"/>
    <property type="molecule type" value="Genomic_DNA"/>
</dbReference>
<feature type="region of interest" description="Disordered" evidence="1">
    <location>
        <begin position="1"/>
        <end position="24"/>
    </location>
</feature>
<protein>
    <recommendedName>
        <fullName evidence="4">Alpha/beta hydrolase</fullName>
    </recommendedName>
</protein>
<feature type="compositionally biased region" description="Basic and acidic residues" evidence="1">
    <location>
        <begin position="1"/>
        <end position="14"/>
    </location>
</feature>
<evidence type="ECO:0000313" key="3">
    <source>
        <dbReference type="Proteomes" id="UP000295198"/>
    </source>
</evidence>
<dbReference type="AlphaFoldDB" id="A0A4Q4ZH08"/>
<dbReference type="Proteomes" id="UP000295198">
    <property type="component" value="Unassembled WGS sequence"/>
</dbReference>